<evidence type="ECO:0000256" key="1">
    <source>
        <dbReference type="ARBA" id="ARBA00022448"/>
    </source>
</evidence>
<feature type="domain" description="BFD-like [2Fe-2S]-binding" evidence="10">
    <location>
        <begin position="2"/>
        <end position="51"/>
    </location>
</feature>
<keyword evidence="3" id="KW-0479">Metal-binding</keyword>
<comment type="cofactor">
    <cofactor evidence="7">
        <name>[2Fe-2S] cluster</name>
        <dbReference type="ChEBI" id="CHEBI:190135"/>
    </cofactor>
</comment>
<dbReference type="InterPro" id="IPR041854">
    <property type="entry name" value="BFD-like_2Fe2S-bd_dom_sf"/>
</dbReference>
<dbReference type="PANTHER" id="PTHR37424:SF1">
    <property type="entry name" value="BACTERIOFERRITIN-ASSOCIATED FERREDOXIN"/>
    <property type="match status" value="1"/>
</dbReference>
<evidence type="ECO:0000256" key="2">
    <source>
        <dbReference type="ARBA" id="ARBA00022714"/>
    </source>
</evidence>
<evidence type="ECO:0000256" key="3">
    <source>
        <dbReference type="ARBA" id="ARBA00022723"/>
    </source>
</evidence>
<keyword evidence="1" id="KW-0813">Transport</keyword>
<dbReference type="RefSeq" id="WP_192394504.1">
    <property type="nucleotide sequence ID" value="NZ_CAJHIU010000002.1"/>
</dbReference>
<protein>
    <recommendedName>
        <fullName evidence="8">Bacterioferritin-associated ferredoxin</fullName>
    </recommendedName>
</protein>
<keyword evidence="2" id="KW-0001">2Fe-2S</keyword>
<evidence type="ECO:0000256" key="8">
    <source>
        <dbReference type="ARBA" id="ARBA00039386"/>
    </source>
</evidence>
<proteinExistence type="inferred from homology"/>
<dbReference type="Gene3D" id="1.10.10.1100">
    <property type="entry name" value="BFD-like [2Fe-2S]-binding domain"/>
    <property type="match status" value="1"/>
</dbReference>
<dbReference type="Proteomes" id="UP000641152">
    <property type="component" value="Unassembled WGS sequence"/>
</dbReference>
<gene>
    <name evidence="11" type="ORF">EBB_14575</name>
</gene>
<keyword evidence="12" id="KW-1185">Reference proteome</keyword>
<keyword evidence="5" id="KW-0408">Iron</keyword>
<reference evidence="11 12" key="1">
    <citation type="submission" date="2020-09" db="EMBL/GenBank/DDBJ databases">
        <title>Methylomonas albis sp. nov. and Methylomonas fluvii sp. nov.: Two cold-adapted methanotrophs from the River Elbe and an amended description of Methylovulum psychrotolerans strain Eb1.</title>
        <authorList>
            <person name="Bussmann I.K."/>
            <person name="Klings K.-W."/>
            <person name="Warnstedt J."/>
            <person name="Hoppert M."/>
            <person name="Saborowski A."/>
            <person name="Horn F."/>
            <person name="Liebner S."/>
        </authorList>
    </citation>
    <scope>NUCLEOTIDE SEQUENCE [LARGE SCALE GENOMIC DNA]</scope>
    <source>
        <strain evidence="11 12">EbB</strain>
    </source>
</reference>
<name>A0ABR9DF74_9GAMM</name>
<evidence type="ECO:0000256" key="5">
    <source>
        <dbReference type="ARBA" id="ARBA00023004"/>
    </source>
</evidence>
<evidence type="ECO:0000256" key="7">
    <source>
        <dbReference type="ARBA" id="ARBA00034078"/>
    </source>
</evidence>
<accession>A0ABR9DF74</accession>
<dbReference type="EMBL" id="JACXST010000002">
    <property type="protein sequence ID" value="MBD9361723.1"/>
    <property type="molecule type" value="Genomic_DNA"/>
</dbReference>
<dbReference type="Pfam" id="PF04324">
    <property type="entry name" value="Fer2_BFD"/>
    <property type="match status" value="1"/>
</dbReference>
<dbReference type="InterPro" id="IPR007419">
    <property type="entry name" value="BFD-like_2Fe2S-bd_dom"/>
</dbReference>
<evidence type="ECO:0000256" key="6">
    <source>
        <dbReference type="ARBA" id="ARBA00023014"/>
    </source>
</evidence>
<evidence type="ECO:0000256" key="9">
    <source>
        <dbReference type="ARBA" id="ARBA00046332"/>
    </source>
</evidence>
<organism evidence="11 12">
    <name type="scientific">Methylomonas fluvii</name>
    <dbReference type="NCBI Taxonomy" id="1854564"/>
    <lineage>
        <taxon>Bacteria</taxon>
        <taxon>Pseudomonadati</taxon>
        <taxon>Pseudomonadota</taxon>
        <taxon>Gammaproteobacteria</taxon>
        <taxon>Methylococcales</taxon>
        <taxon>Methylococcaceae</taxon>
        <taxon>Methylomonas</taxon>
    </lineage>
</organism>
<sequence length="67" mass="7187">MYVCVCKAVTDRQVTQAISQGVCNRRQLMQCTGAGGVCGKCTASIKALLDENTQNRKMHAQAQVQAA</sequence>
<evidence type="ECO:0000313" key="11">
    <source>
        <dbReference type="EMBL" id="MBD9361723.1"/>
    </source>
</evidence>
<keyword evidence="6" id="KW-0411">Iron-sulfur</keyword>
<comment type="similarity">
    <text evidence="9">Belongs to the Bfd family.</text>
</comment>
<evidence type="ECO:0000313" key="12">
    <source>
        <dbReference type="Proteomes" id="UP000641152"/>
    </source>
</evidence>
<keyword evidence="4" id="KW-0249">Electron transport</keyword>
<evidence type="ECO:0000256" key="4">
    <source>
        <dbReference type="ARBA" id="ARBA00022982"/>
    </source>
</evidence>
<dbReference type="PANTHER" id="PTHR37424">
    <property type="entry name" value="BACTERIOFERRITIN-ASSOCIATED FERREDOXIN"/>
    <property type="match status" value="1"/>
</dbReference>
<comment type="caution">
    <text evidence="11">The sequence shown here is derived from an EMBL/GenBank/DDBJ whole genome shotgun (WGS) entry which is preliminary data.</text>
</comment>
<evidence type="ECO:0000259" key="10">
    <source>
        <dbReference type="Pfam" id="PF04324"/>
    </source>
</evidence>
<dbReference type="InterPro" id="IPR052371">
    <property type="entry name" value="BFD-associated_ferredoxin"/>
</dbReference>